<protein>
    <recommendedName>
        <fullName evidence="3">Laminin G domain-containing protein</fullName>
    </recommendedName>
</protein>
<dbReference type="InterPro" id="IPR050372">
    <property type="entry name" value="Neurexin-related_CASP"/>
</dbReference>
<accession>A0ABV0T122</accession>
<keyword evidence="2" id="KW-0472">Membrane</keyword>
<dbReference type="EMBL" id="JAHRIQ010015561">
    <property type="protein sequence ID" value="MEQ2226575.1"/>
    <property type="molecule type" value="Genomic_DNA"/>
</dbReference>
<evidence type="ECO:0000259" key="3">
    <source>
        <dbReference type="PROSITE" id="PS50025"/>
    </source>
</evidence>
<dbReference type="SUPFAM" id="SSF49899">
    <property type="entry name" value="Concanavalin A-like lectins/glucanases"/>
    <property type="match status" value="1"/>
</dbReference>
<dbReference type="PANTHER" id="PTHR15036">
    <property type="entry name" value="PIKACHURIN-LIKE PROTEIN"/>
    <property type="match status" value="1"/>
</dbReference>
<dbReference type="PANTHER" id="PTHR15036:SF84">
    <property type="entry name" value="CONTACTIN-ASSOCIATED PROTEIN-LIKE 5 ISOFORM X1"/>
    <property type="match status" value="1"/>
</dbReference>
<dbReference type="InterPro" id="IPR001791">
    <property type="entry name" value="Laminin_G"/>
</dbReference>
<organism evidence="4 5">
    <name type="scientific">Ilyodon furcidens</name>
    <name type="common">goldbreast splitfin</name>
    <dbReference type="NCBI Taxonomy" id="33524"/>
    <lineage>
        <taxon>Eukaryota</taxon>
        <taxon>Metazoa</taxon>
        <taxon>Chordata</taxon>
        <taxon>Craniata</taxon>
        <taxon>Vertebrata</taxon>
        <taxon>Euteleostomi</taxon>
        <taxon>Actinopterygii</taxon>
        <taxon>Neopterygii</taxon>
        <taxon>Teleostei</taxon>
        <taxon>Neoteleostei</taxon>
        <taxon>Acanthomorphata</taxon>
        <taxon>Ovalentaria</taxon>
        <taxon>Atherinomorphae</taxon>
        <taxon>Cyprinodontiformes</taxon>
        <taxon>Goodeidae</taxon>
        <taxon>Ilyodon</taxon>
    </lineage>
</organism>
<evidence type="ECO:0000256" key="1">
    <source>
        <dbReference type="PROSITE-ProRule" id="PRU00122"/>
    </source>
</evidence>
<dbReference type="CDD" id="cd00110">
    <property type="entry name" value="LamG"/>
    <property type="match status" value="1"/>
</dbReference>
<reference evidence="4 5" key="1">
    <citation type="submission" date="2021-06" db="EMBL/GenBank/DDBJ databases">
        <authorList>
            <person name="Palmer J.M."/>
        </authorList>
    </citation>
    <scope>NUCLEOTIDE SEQUENCE [LARGE SCALE GENOMIC DNA]</scope>
    <source>
        <strain evidence="5">if_2019</strain>
        <tissue evidence="4">Muscle</tissue>
    </source>
</reference>
<evidence type="ECO:0000256" key="2">
    <source>
        <dbReference type="SAM" id="Phobius"/>
    </source>
</evidence>
<proteinExistence type="predicted"/>
<comment type="caution">
    <text evidence="4">The sequence shown here is derived from an EMBL/GenBank/DDBJ whole genome shotgun (WGS) entry which is preliminary data.</text>
</comment>
<keyword evidence="2" id="KW-1133">Transmembrane helix</keyword>
<dbReference type="Proteomes" id="UP001482620">
    <property type="component" value="Unassembled WGS sequence"/>
</dbReference>
<dbReference type="Gene3D" id="2.60.120.200">
    <property type="match status" value="1"/>
</dbReference>
<dbReference type="PROSITE" id="PS50025">
    <property type="entry name" value="LAM_G_DOMAIN"/>
    <property type="match status" value="1"/>
</dbReference>
<dbReference type="InterPro" id="IPR013320">
    <property type="entry name" value="ConA-like_dom_sf"/>
</dbReference>
<comment type="caution">
    <text evidence="1">Lacks conserved residue(s) required for the propagation of feature annotation.</text>
</comment>
<feature type="domain" description="Laminin G" evidence="3">
    <location>
        <begin position="1"/>
        <end position="96"/>
    </location>
</feature>
<keyword evidence="5" id="KW-1185">Reference proteome</keyword>
<keyword evidence="2" id="KW-0812">Transmembrane</keyword>
<name>A0ABV0T122_9TELE</name>
<feature type="non-terminal residue" evidence="4">
    <location>
        <position position="1"/>
    </location>
</feature>
<dbReference type="Pfam" id="PF02210">
    <property type="entry name" value="Laminin_G_2"/>
    <property type="match status" value="1"/>
</dbReference>
<evidence type="ECO:0000313" key="5">
    <source>
        <dbReference type="Proteomes" id="UP001482620"/>
    </source>
</evidence>
<feature type="transmembrane region" description="Helical" evidence="2">
    <location>
        <begin position="244"/>
        <end position="262"/>
    </location>
</feature>
<evidence type="ECO:0000313" key="4">
    <source>
        <dbReference type="EMBL" id="MEQ2226575.1"/>
    </source>
</evidence>
<sequence length="339" mass="38049">RRVNDGLWHTVSLVSRNLQITLSLDGEPSSNIELWESVESRGSFYFGGCPPTECHMQAPAFQGCMQLISINNHLVNLTHVQQGLLGNYNELQFDTCNMKDRNSAAPSLAEDYANKLFPTVLCGMLSLIILHSCGLWQTYELHKRLHAEGNIYRSEANMQTATVPCACPDAESAGYNDCLVIFHLPVTLIKGAFQTFHIEQMGAYMFRDSLAVQKNFIKSGPPPPSYRTICTNAQPRKINLIKNCFGIGGINIILVLVILRFIRDRVVGVQTQQRPPDFPLHRHLLQLLRGRSKAFPGQPRDIVPSRHPGGIRYRCPIHINWLLSMWRSSGSAPSPSPYL</sequence>
<gene>
    <name evidence="4" type="ORF">ILYODFUR_028732</name>
</gene>